<name>A0A7J9S8R1_METMI</name>
<evidence type="ECO:0000313" key="1">
    <source>
        <dbReference type="EMBL" id="MBB6402426.1"/>
    </source>
</evidence>
<evidence type="ECO:0000313" key="2">
    <source>
        <dbReference type="Proteomes" id="UP000536195"/>
    </source>
</evidence>
<dbReference type="Proteomes" id="UP000536195">
    <property type="component" value="Unassembled WGS sequence"/>
</dbReference>
<dbReference type="EMBL" id="JACHEC010000003">
    <property type="protein sequence ID" value="MBB6402426.1"/>
    <property type="molecule type" value="Genomic_DNA"/>
</dbReference>
<dbReference type="RefSeq" id="WP_184230802.1">
    <property type="nucleotide sequence ID" value="NZ_JACHEC010000003.1"/>
</dbReference>
<sequence length="233" mass="27773">MKYKEIIRSEDEILFKRHFSVARIKEDKLKKAERRAEKVISESGLLDEFEKRSKKDESCEFIISLGLMTRKGNFLALKIKKVKSVPEFWIISAHESELQFEIPENEWDDEYSEFYIDIEPWLENDFDPDKLTIGKHRAAQFLKMQKENDGFRKLENYLDEYEDMILNLDIPAFNGILALKITKNDSEYIYKITIPDRDEFIENMNIEWDDGKVYGLNQNLKRLFKNVFSSSKE</sequence>
<protein>
    <submittedName>
        <fullName evidence="1">Uncharacterized protein</fullName>
    </submittedName>
</protein>
<organism evidence="1 2">
    <name type="scientific">Methanococcus maripaludis</name>
    <name type="common">Methanococcus deltae</name>
    <dbReference type="NCBI Taxonomy" id="39152"/>
    <lineage>
        <taxon>Archaea</taxon>
        <taxon>Methanobacteriati</taxon>
        <taxon>Methanobacteriota</taxon>
        <taxon>Methanomada group</taxon>
        <taxon>Methanococci</taxon>
        <taxon>Methanococcales</taxon>
        <taxon>Methanococcaceae</taxon>
        <taxon>Methanococcus</taxon>
    </lineage>
</organism>
<dbReference type="AlphaFoldDB" id="A0A7J9S8R1"/>
<comment type="caution">
    <text evidence="1">The sequence shown here is derived from an EMBL/GenBank/DDBJ whole genome shotgun (WGS) entry which is preliminary data.</text>
</comment>
<proteinExistence type="predicted"/>
<reference evidence="1 2" key="1">
    <citation type="submission" date="2020-08" db="EMBL/GenBank/DDBJ databases">
        <title>Genomic Encyclopedia of Type Strains, Phase IV (KMG-V): Genome sequencing to study the core and pangenomes of soil and plant-associated prokaryotes.</title>
        <authorList>
            <person name="Whitman W."/>
        </authorList>
    </citation>
    <scope>NUCLEOTIDE SEQUENCE [LARGE SCALE GENOMIC DNA]</scope>
    <source>
        <strain evidence="1 2">C11</strain>
    </source>
</reference>
<gene>
    <name evidence="1" type="ORF">HNP92_001748</name>
</gene>
<accession>A0A7J9S8R1</accession>